<dbReference type="RefSeq" id="WP_204011300.1">
    <property type="nucleotide sequence ID" value="NZ_BOPG01000103.1"/>
</dbReference>
<evidence type="ECO:0000313" key="3">
    <source>
        <dbReference type="Proteomes" id="UP000612585"/>
    </source>
</evidence>
<proteinExistence type="predicted"/>
<gene>
    <name evidence="2" type="ORF">Vau01_113930</name>
</gene>
<organism evidence="2 3">
    <name type="scientific">Virgisporangium aurantiacum</name>
    <dbReference type="NCBI Taxonomy" id="175570"/>
    <lineage>
        <taxon>Bacteria</taxon>
        <taxon>Bacillati</taxon>
        <taxon>Actinomycetota</taxon>
        <taxon>Actinomycetes</taxon>
        <taxon>Micromonosporales</taxon>
        <taxon>Micromonosporaceae</taxon>
        <taxon>Virgisporangium</taxon>
    </lineage>
</organism>
<reference evidence="2" key="1">
    <citation type="submission" date="2021-01" db="EMBL/GenBank/DDBJ databases">
        <title>Whole genome shotgun sequence of Virgisporangium aurantiacum NBRC 16421.</title>
        <authorList>
            <person name="Komaki H."/>
            <person name="Tamura T."/>
        </authorList>
    </citation>
    <scope>NUCLEOTIDE SEQUENCE</scope>
    <source>
        <strain evidence="2">NBRC 16421</strain>
    </source>
</reference>
<evidence type="ECO:0000256" key="1">
    <source>
        <dbReference type="SAM" id="MobiDB-lite"/>
    </source>
</evidence>
<dbReference type="SUPFAM" id="SSF56209">
    <property type="entry name" value="Nitrile hydratase alpha chain"/>
    <property type="match status" value="1"/>
</dbReference>
<feature type="region of interest" description="Disordered" evidence="1">
    <location>
        <begin position="107"/>
        <end position="155"/>
    </location>
</feature>
<protein>
    <submittedName>
        <fullName evidence="2">Uncharacterized protein</fullName>
    </submittedName>
</protein>
<comment type="caution">
    <text evidence="2">The sequence shown here is derived from an EMBL/GenBank/DDBJ whole genome shotgun (WGS) entry which is preliminary data.</text>
</comment>
<dbReference type="Proteomes" id="UP000612585">
    <property type="component" value="Unassembled WGS sequence"/>
</dbReference>
<dbReference type="Gene3D" id="3.90.330.10">
    <property type="entry name" value="Nitrile hydratase alpha /Thiocyanate hydrolase gamma"/>
    <property type="match status" value="1"/>
</dbReference>
<feature type="compositionally biased region" description="Acidic residues" evidence="1">
    <location>
        <begin position="129"/>
        <end position="139"/>
    </location>
</feature>
<sequence length="155" mass="16872">MNDANSEYGGEEATRFRLSEEDRTAVRVWHKGQAPLDPRYTDKVLLRIVARSLVDGEFRARLLQDTASVLADLDPGLPAGTDFKFLANTPGTLHVLLPPSSQEFGKRASTLGEALQSRTSREALSASVDDADFKDDEVDPPITEPQTDDGGVDDA</sequence>
<feature type="compositionally biased region" description="Acidic residues" evidence="1">
    <location>
        <begin position="146"/>
        <end position="155"/>
    </location>
</feature>
<keyword evidence="3" id="KW-1185">Reference proteome</keyword>
<name>A0A8J3ZJ38_9ACTN</name>
<dbReference type="GO" id="GO:0003824">
    <property type="term" value="F:catalytic activity"/>
    <property type="evidence" value="ECO:0007669"/>
    <property type="project" value="InterPro"/>
</dbReference>
<dbReference type="AlphaFoldDB" id="A0A8J3ZJ38"/>
<dbReference type="EMBL" id="BOPG01000103">
    <property type="protein sequence ID" value="GIJ63877.1"/>
    <property type="molecule type" value="Genomic_DNA"/>
</dbReference>
<dbReference type="GO" id="GO:0046914">
    <property type="term" value="F:transition metal ion binding"/>
    <property type="evidence" value="ECO:0007669"/>
    <property type="project" value="InterPro"/>
</dbReference>
<evidence type="ECO:0000313" key="2">
    <source>
        <dbReference type="EMBL" id="GIJ63877.1"/>
    </source>
</evidence>
<accession>A0A8J3ZJ38</accession>
<dbReference type="InterPro" id="IPR036648">
    <property type="entry name" value="CN_Hdrase_a/SCN_Hdrase_g_sf"/>
</dbReference>